<dbReference type="EMBL" id="JAEQBW010000004">
    <property type="protein sequence ID" value="MBK6265462.1"/>
    <property type="molecule type" value="Genomic_DNA"/>
</dbReference>
<dbReference type="InterPro" id="IPR016047">
    <property type="entry name" value="M23ase_b-sheet_dom"/>
</dbReference>
<evidence type="ECO:0000313" key="4">
    <source>
        <dbReference type="Proteomes" id="UP000611723"/>
    </source>
</evidence>
<organism evidence="3 4">
    <name type="scientific">Marivirga aurantiaca</name>
    <dbReference type="NCBI Taxonomy" id="2802615"/>
    <lineage>
        <taxon>Bacteria</taxon>
        <taxon>Pseudomonadati</taxon>
        <taxon>Bacteroidota</taxon>
        <taxon>Cytophagia</taxon>
        <taxon>Cytophagales</taxon>
        <taxon>Marivirgaceae</taxon>
        <taxon>Marivirga</taxon>
    </lineage>
</organism>
<dbReference type="InterPro" id="IPR050570">
    <property type="entry name" value="Cell_wall_metabolism_enzyme"/>
</dbReference>
<dbReference type="GO" id="GO:0004222">
    <property type="term" value="F:metalloendopeptidase activity"/>
    <property type="evidence" value="ECO:0007669"/>
    <property type="project" value="TreeGrafter"/>
</dbReference>
<keyword evidence="4" id="KW-1185">Reference proteome</keyword>
<proteinExistence type="predicted"/>
<dbReference type="InterPro" id="IPR011055">
    <property type="entry name" value="Dup_hybrid_motif"/>
</dbReference>
<name>A0A934WZ03_9BACT</name>
<dbReference type="PROSITE" id="PS51257">
    <property type="entry name" value="PROKAR_LIPOPROTEIN"/>
    <property type="match status" value="1"/>
</dbReference>
<dbReference type="Proteomes" id="UP000611723">
    <property type="component" value="Unassembled WGS sequence"/>
</dbReference>
<dbReference type="AlphaFoldDB" id="A0A934WZ03"/>
<dbReference type="CDD" id="cd12797">
    <property type="entry name" value="M23_peptidase"/>
    <property type="match status" value="1"/>
</dbReference>
<evidence type="ECO:0000259" key="2">
    <source>
        <dbReference type="Pfam" id="PF01551"/>
    </source>
</evidence>
<dbReference type="PANTHER" id="PTHR21666">
    <property type="entry name" value="PEPTIDASE-RELATED"/>
    <property type="match status" value="1"/>
</dbReference>
<sequence>MNRLIIYCSSFLLLMASCQQEEPIEVKKDITIEEVKEVFNAKKSESINSRTTATGQMDIVWDLAIYKELNIGDALFFPVKSNMGTEGKKYVSSGEGTNRFPVDYTSFGRAYKDEEGEVVLDYVMPVPTENTPEFTGYLLVSDWGGEAKRMLIYENGILVRETEVSQQVVTNEENNRLMANCTIIDHWWCVTASGASSSYTTCTYEGSTMTCAEPDEIAPPDPVDPGLGGGGSSSPSGPNGLCAHPFIEGMWVDCDEVICSEGYVADENGECVPLCPPGYKPNPNGEGCVSDVPCAGDPLKNMEISDYNSGKSANRYGCVRKDRNKTCDGVKGHRMHAGVDLDVPIGSGVYSINSGTVYETRSEDESAGYGNYIIIQSNGYYFMYAHLESEPNFNVGDNISSGQLMVLSGESDTKDEPHLHIESRKISGGFYSSDPVNIEDFLGTKFDDNNDTQGNENCN</sequence>
<accession>A0A934WZ03</accession>
<gene>
    <name evidence="3" type="ORF">JKA74_10475</name>
</gene>
<dbReference type="SUPFAM" id="SSF51261">
    <property type="entry name" value="Duplicated hybrid motif"/>
    <property type="match status" value="1"/>
</dbReference>
<evidence type="ECO:0000256" key="1">
    <source>
        <dbReference type="SAM" id="MobiDB-lite"/>
    </source>
</evidence>
<dbReference type="PANTHER" id="PTHR21666:SF270">
    <property type="entry name" value="MUREIN HYDROLASE ACTIVATOR ENVC"/>
    <property type="match status" value="1"/>
</dbReference>
<dbReference type="RefSeq" id="WP_201431147.1">
    <property type="nucleotide sequence ID" value="NZ_JAEQBW010000004.1"/>
</dbReference>
<feature type="domain" description="M23ase beta-sheet core" evidence="2">
    <location>
        <begin position="334"/>
        <end position="425"/>
    </location>
</feature>
<dbReference type="Pfam" id="PF01551">
    <property type="entry name" value="Peptidase_M23"/>
    <property type="match status" value="1"/>
</dbReference>
<feature type="region of interest" description="Disordered" evidence="1">
    <location>
        <begin position="215"/>
        <end position="236"/>
    </location>
</feature>
<dbReference type="Gene3D" id="2.70.70.10">
    <property type="entry name" value="Glucose Permease (Domain IIA)"/>
    <property type="match status" value="1"/>
</dbReference>
<protein>
    <submittedName>
        <fullName evidence="3">M23 family metallopeptidase</fullName>
    </submittedName>
</protein>
<evidence type="ECO:0000313" key="3">
    <source>
        <dbReference type="EMBL" id="MBK6265462.1"/>
    </source>
</evidence>
<reference evidence="3" key="1">
    <citation type="submission" date="2021-01" db="EMBL/GenBank/DDBJ databases">
        <title>Marivirga aurantiaca sp. nov., isolated from intertidal surface sediments.</title>
        <authorList>
            <person name="Zhang M."/>
        </authorList>
    </citation>
    <scope>NUCLEOTIDE SEQUENCE</scope>
    <source>
        <strain evidence="3">S37H4</strain>
    </source>
</reference>
<comment type="caution">
    <text evidence="3">The sequence shown here is derived from an EMBL/GenBank/DDBJ whole genome shotgun (WGS) entry which is preliminary data.</text>
</comment>